<comment type="caution">
    <text evidence="2">The sequence shown here is derived from an EMBL/GenBank/DDBJ whole genome shotgun (WGS) entry which is preliminary data.</text>
</comment>
<feature type="transmembrane region" description="Helical" evidence="1">
    <location>
        <begin position="52"/>
        <end position="85"/>
    </location>
</feature>
<dbReference type="Proteomes" id="UP000636960">
    <property type="component" value="Unassembled WGS sequence"/>
</dbReference>
<evidence type="ECO:0000313" key="3">
    <source>
        <dbReference type="Proteomes" id="UP000636960"/>
    </source>
</evidence>
<evidence type="ECO:0008006" key="4">
    <source>
        <dbReference type="Google" id="ProtNLM"/>
    </source>
</evidence>
<keyword evidence="1" id="KW-0472">Membrane</keyword>
<protein>
    <recommendedName>
        <fullName evidence="4">DUF3040 domain-containing protein</fullName>
    </recommendedName>
</protein>
<name>A0A919JWS4_9ACTN</name>
<evidence type="ECO:0000313" key="2">
    <source>
        <dbReference type="EMBL" id="GIE96646.1"/>
    </source>
</evidence>
<dbReference type="Pfam" id="PF11239">
    <property type="entry name" value="DUF3040"/>
    <property type="match status" value="1"/>
</dbReference>
<keyword evidence="1" id="KW-1133">Transmembrane helix</keyword>
<keyword evidence="1" id="KW-0812">Transmembrane</keyword>
<proteinExistence type="predicted"/>
<accession>A0A919JWS4</accession>
<dbReference type="AlphaFoldDB" id="A0A919JWS4"/>
<evidence type="ECO:0000256" key="1">
    <source>
        <dbReference type="SAM" id="Phobius"/>
    </source>
</evidence>
<dbReference type="InterPro" id="IPR021401">
    <property type="entry name" value="DUF3040"/>
</dbReference>
<sequence>MPQAEVIPVLDPNEKAVFDGMVTQLRADDPRLAQRWDRLCRPKRRIRTALAFLLWTTAPLCIVFGGWTGLIVAVVAAAYGAVLYLKRGPGTGETLWPSHRKPRVAD</sequence>
<organism evidence="2 3">
    <name type="scientific">Paractinoplanes rishiriensis</name>
    <dbReference type="NCBI Taxonomy" id="1050105"/>
    <lineage>
        <taxon>Bacteria</taxon>
        <taxon>Bacillati</taxon>
        <taxon>Actinomycetota</taxon>
        <taxon>Actinomycetes</taxon>
        <taxon>Micromonosporales</taxon>
        <taxon>Micromonosporaceae</taxon>
        <taxon>Paractinoplanes</taxon>
    </lineage>
</organism>
<dbReference type="EMBL" id="BOMV01000049">
    <property type="protein sequence ID" value="GIE96646.1"/>
    <property type="molecule type" value="Genomic_DNA"/>
</dbReference>
<reference evidence="2" key="1">
    <citation type="submission" date="2021-01" db="EMBL/GenBank/DDBJ databases">
        <title>Whole genome shotgun sequence of Actinoplanes rishiriensis NBRC 108556.</title>
        <authorList>
            <person name="Komaki H."/>
            <person name="Tamura T."/>
        </authorList>
    </citation>
    <scope>NUCLEOTIDE SEQUENCE</scope>
    <source>
        <strain evidence="2">NBRC 108556</strain>
    </source>
</reference>
<keyword evidence="3" id="KW-1185">Reference proteome</keyword>
<gene>
    <name evidence="2" type="ORF">Ari01nite_41110</name>
</gene>